<dbReference type="InterPro" id="IPR055170">
    <property type="entry name" value="GFO_IDH_MocA-like_dom"/>
</dbReference>
<dbReference type="GO" id="GO:0000166">
    <property type="term" value="F:nucleotide binding"/>
    <property type="evidence" value="ECO:0007669"/>
    <property type="project" value="InterPro"/>
</dbReference>
<dbReference type="InterPro" id="IPR036291">
    <property type="entry name" value="NAD(P)-bd_dom_sf"/>
</dbReference>
<dbReference type="InterPro" id="IPR050463">
    <property type="entry name" value="Gfo/Idh/MocA_oxidrdct_glycsds"/>
</dbReference>
<evidence type="ECO:0000259" key="2">
    <source>
        <dbReference type="Pfam" id="PF01408"/>
    </source>
</evidence>
<dbReference type="AlphaFoldDB" id="A0A366XUK6"/>
<proteinExistence type="predicted"/>
<dbReference type="SUPFAM" id="SSF55347">
    <property type="entry name" value="Glyceraldehyde-3-phosphate dehydrogenase-like, C-terminal domain"/>
    <property type="match status" value="1"/>
</dbReference>
<evidence type="ECO:0000256" key="1">
    <source>
        <dbReference type="ARBA" id="ARBA00023002"/>
    </source>
</evidence>
<protein>
    <submittedName>
        <fullName evidence="4">Gfo/Idh/MocA family oxidoreductase</fullName>
    </submittedName>
</protein>
<accession>A0A366XUK6</accession>
<evidence type="ECO:0000259" key="3">
    <source>
        <dbReference type="Pfam" id="PF22725"/>
    </source>
</evidence>
<keyword evidence="1" id="KW-0560">Oxidoreductase</keyword>
<sequence length="354" mass="39865">MIKNDVITIGLIGLGGMANAHRKMVSELEQLHLGALCDVNQELLKQIGDEEGISQEKRFHDMEALIADPDVNAVISIVPNNLHAEVLRLCIQYQKPVMAEKPFTLNFAEAEELALLYEKQPILCMVGFSYRYVPSFRYAKKIVEENKLGTIRHIAVRYLQSFGAPLFEVPYAWRFNKEVTGTGALGDLGAHMIDSARFFVGEFSSVSALMKTFVNERKDEKSGEMKNVDVDDYTSFQAVLENDVIGNFVTTRNAVGSGNQHEVTIYGDYGTIHVNCERPDEIDVCMKDEPGEKLVFKTEKVSEIYQKNQLQDFADLVKNNQQKGTPTFYDGYQNQKVIERIIQSAETGKTVTID</sequence>
<keyword evidence="5" id="KW-1185">Reference proteome</keyword>
<dbReference type="Proteomes" id="UP000253314">
    <property type="component" value="Unassembled WGS sequence"/>
</dbReference>
<dbReference type="InterPro" id="IPR000683">
    <property type="entry name" value="Gfo/Idh/MocA-like_OxRdtase_N"/>
</dbReference>
<evidence type="ECO:0000313" key="4">
    <source>
        <dbReference type="EMBL" id="RBW69812.1"/>
    </source>
</evidence>
<feature type="domain" description="Gfo/Idh/MocA-like oxidoreductase N-terminal" evidence="2">
    <location>
        <begin position="7"/>
        <end position="128"/>
    </location>
</feature>
<reference evidence="4 5" key="1">
    <citation type="submission" date="2018-07" db="EMBL/GenBank/DDBJ databases">
        <title>Lottiidibacillus patelloidae gen. nov., sp. nov., isolated from the intestinal tract of a marine limpet and the reclassification of B. taeanensis BH030017T, B. algicola KMM 3737T and B. hwajinpoensis SW-72T as genus Lottiidibacillus.</title>
        <authorList>
            <person name="Liu R."/>
            <person name="Huang Z."/>
        </authorList>
    </citation>
    <scope>NUCLEOTIDE SEQUENCE [LARGE SCALE GENOMIC DNA]</scope>
    <source>
        <strain evidence="4 5">BH030017</strain>
    </source>
</reference>
<dbReference type="Gene3D" id="3.30.360.10">
    <property type="entry name" value="Dihydrodipicolinate Reductase, domain 2"/>
    <property type="match status" value="1"/>
</dbReference>
<dbReference type="OrthoDB" id="9815825at2"/>
<dbReference type="PANTHER" id="PTHR43818">
    <property type="entry name" value="BCDNA.GH03377"/>
    <property type="match status" value="1"/>
</dbReference>
<name>A0A366XUK6_9BACI</name>
<dbReference type="PANTHER" id="PTHR43818:SF11">
    <property type="entry name" value="BCDNA.GH03377"/>
    <property type="match status" value="1"/>
</dbReference>
<dbReference type="Gene3D" id="3.40.50.720">
    <property type="entry name" value="NAD(P)-binding Rossmann-like Domain"/>
    <property type="match status" value="1"/>
</dbReference>
<dbReference type="RefSeq" id="WP_113805896.1">
    <property type="nucleotide sequence ID" value="NZ_QOCW01000008.1"/>
</dbReference>
<dbReference type="Pfam" id="PF22725">
    <property type="entry name" value="GFO_IDH_MocA_C3"/>
    <property type="match status" value="1"/>
</dbReference>
<gene>
    <name evidence="4" type="ORF">DS031_09800</name>
</gene>
<comment type="caution">
    <text evidence="4">The sequence shown here is derived from an EMBL/GenBank/DDBJ whole genome shotgun (WGS) entry which is preliminary data.</text>
</comment>
<organism evidence="4 5">
    <name type="scientific">Bacillus taeanensis</name>
    <dbReference type="NCBI Taxonomy" id="273032"/>
    <lineage>
        <taxon>Bacteria</taxon>
        <taxon>Bacillati</taxon>
        <taxon>Bacillota</taxon>
        <taxon>Bacilli</taxon>
        <taxon>Bacillales</taxon>
        <taxon>Bacillaceae</taxon>
        <taxon>Bacillus</taxon>
    </lineage>
</organism>
<dbReference type="GO" id="GO:0016491">
    <property type="term" value="F:oxidoreductase activity"/>
    <property type="evidence" value="ECO:0007669"/>
    <property type="project" value="UniProtKB-KW"/>
</dbReference>
<dbReference type="SUPFAM" id="SSF51735">
    <property type="entry name" value="NAD(P)-binding Rossmann-fold domains"/>
    <property type="match status" value="1"/>
</dbReference>
<evidence type="ECO:0000313" key="5">
    <source>
        <dbReference type="Proteomes" id="UP000253314"/>
    </source>
</evidence>
<feature type="domain" description="GFO/IDH/MocA-like oxidoreductase" evidence="3">
    <location>
        <begin position="136"/>
        <end position="272"/>
    </location>
</feature>
<dbReference type="Pfam" id="PF01408">
    <property type="entry name" value="GFO_IDH_MocA"/>
    <property type="match status" value="1"/>
</dbReference>
<dbReference type="EMBL" id="QOCW01000008">
    <property type="protein sequence ID" value="RBW69812.1"/>
    <property type="molecule type" value="Genomic_DNA"/>
</dbReference>